<organism evidence="10">
    <name type="scientific">Sesamum angustifolium</name>
    <dbReference type="NCBI Taxonomy" id="2727405"/>
    <lineage>
        <taxon>Eukaryota</taxon>
        <taxon>Viridiplantae</taxon>
        <taxon>Streptophyta</taxon>
        <taxon>Embryophyta</taxon>
        <taxon>Tracheophyta</taxon>
        <taxon>Spermatophyta</taxon>
        <taxon>Magnoliopsida</taxon>
        <taxon>eudicotyledons</taxon>
        <taxon>Gunneridae</taxon>
        <taxon>Pentapetalae</taxon>
        <taxon>asterids</taxon>
        <taxon>lamiids</taxon>
        <taxon>Lamiales</taxon>
        <taxon>Pedaliaceae</taxon>
        <taxon>Sesamum</taxon>
    </lineage>
</organism>
<reference evidence="10" key="2">
    <citation type="journal article" date="2024" name="Plant">
        <title>Genomic evolution and insights into agronomic trait innovations of Sesamum species.</title>
        <authorList>
            <person name="Miao H."/>
            <person name="Wang L."/>
            <person name="Qu L."/>
            <person name="Liu H."/>
            <person name="Sun Y."/>
            <person name="Le M."/>
            <person name="Wang Q."/>
            <person name="Wei S."/>
            <person name="Zheng Y."/>
            <person name="Lin W."/>
            <person name="Duan Y."/>
            <person name="Cao H."/>
            <person name="Xiong S."/>
            <person name="Wang X."/>
            <person name="Wei L."/>
            <person name="Li C."/>
            <person name="Ma Q."/>
            <person name="Ju M."/>
            <person name="Zhao R."/>
            <person name="Li G."/>
            <person name="Mu C."/>
            <person name="Tian Q."/>
            <person name="Mei H."/>
            <person name="Zhang T."/>
            <person name="Gao T."/>
            <person name="Zhang H."/>
        </authorList>
    </citation>
    <scope>NUCLEOTIDE SEQUENCE</scope>
    <source>
        <strain evidence="10">G01</strain>
    </source>
</reference>
<evidence type="ECO:0000256" key="1">
    <source>
        <dbReference type="ARBA" id="ARBA00004167"/>
    </source>
</evidence>
<proteinExistence type="inferred from homology"/>
<gene>
    <name evidence="10" type="ORF">Sangu_1204000</name>
</gene>
<dbReference type="InterPro" id="IPR029962">
    <property type="entry name" value="TBL"/>
</dbReference>
<evidence type="ECO:0000256" key="5">
    <source>
        <dbReference type="ARBA" id="ARBA00022989"/>
    </source>
</evidence>
<feature type="transmembrane region" description="Helical" evidence="7">
    <location>
        <begin position="31"/>
        <end position="55"/>
    </location>
</feature>
<sequence length="367" mass="41526">MSSFNRSVSFKQRAANVGSPRFSRKTWGSRMFRALITIGSLFSFFLAIGCGYVYVLPNLTLAFHNNESRFSNTNSSTSVCDVFDGNWVLDDSYPLYNASDCPFVEQGFNCLANGRMDDDYLKWRWRPKNCDIPKVNVQRALEALRNKRVVFVGDSMSRTQWESLICLLMTGVEDKGSVYEVNGNMITKQIRFLGVRFSSFNFTIEFYRSVFLVQHNWAPKNVPKRVRSMLRLDKLDDISKEWINSDVLILILVSGGFLGSFLARDAISRNLTLRQCNVTKLPLSEIEGKDYSPFSDTVFEVVNNMIVPVTVVHITPMSASRSDAHVGTWSDRPSLSDCSHWCLPGVPDIWNEIVISYLLGNFGASSG</sequence>
<dbReference type="EMBL" id="JACGWK010000007">
    <property type="protein sequence ID" value="KAL0343166.1"/>
    <property type="molecule type" value="Genomic_DNA"/>
</dbReference>
<evidence type="ECO:0000256" key="2">
    <source>
        <dbReference type="ARBA" id="ARBA00007727"/>
    </source>
</evidence>
<feature type="domain" description="Trichome birefringence-like C-terminal" evidence="8">
    <location>
        <begin position="132"/>
        <end position="250"/>
    </location>
</feature>
<accession>A0AAW2NKV2</accession>
<comment type="subcellular location">
    <subcellularLocation>
        <location evidence="1">Membrane</location>
        <topology evidence="1">Single-pass membrane protein</topology>
    </subcellularLocation>
</comment>
<dbReference type="PANTHER" id="PTHR32285:SF356">
    <property type="entry name" value="PROTEIN TRICHOME BEREFRINGENCE-LIKE 7"/>
    <property type="match status" value="1"/>
</dbReference>
<evidence type="ECO:0000259" key="9">
    <source>
        <dbReference type="Pfam" id="PF14416"/>
    </source>
</evidence>
<evidence type="ECO:0000256" key="3">
    <source>
        <dbReference type="ARBA" id="ARBA00022692"/>
    </source>
</evidence>
<protein>
    <submittedName>
        <fullName evidence="10">Protein trichome berefringence-like 7</fullName>
    </submittedName>
</protein>
<dbReference type="Pfam" id="PF14416">
    <property type="entry name" value="PMR5N"/>
    <property type="match status" value="1"/>
</dbReference>
<dbReference type="GO" id="GO:0016413">
    <property type="term" value="F:O-acetyltransferase activity"/>
    <property type="evidence" value="ECO:0007669"/>
    <property type="project" value="InterPro"/>
</dbReference>
<dbReference type="AlphaFoldDB" id="A0AAW2NKV2"/>
<dbReference type="InterPro" id="IPR026057">
    <property type="entry name" value="TBL_C"/>
</dbReference>
<dbReference type="PANTHER" id="PTHR32285">
    <property type="entry name" value="PROTEIN TRICHOME BIREFRINGENCE-LIKE 9-RELATED"/>
    <property type="match status" value="1"/>
</dbReference>
<comment type="caution">
    <text evidence="10">The sequence shown here is derived from an EMBL/GenBank/DDBJ whole genome shotgun (WGS) entry which is preliminary data.</text>
</comment>
<dbReference type="GO" id="GO:0005794">
    <property type="term" value="C:Golgi apparatus"/>
    <property type="evidence" value="ECO:0007669"/>
    <property type="project" value="TreeGrafter"/>
</dbReference>
<feature type="domain" description="Trichome birefringence-like C-terminal" evidence="8">
    <location>
        <begin position="274"/>
        <end position="356"/>
    </location>
</feature>
<keyword evidence="3 7" id="KW-0812">Transmembrane</keyword>
<reference evidence="10" key="1">
    <citation type="submission" date="2020-06" db="EMBL/GenBank/DDBJ databases">
        <authorList>
            <person name="Li T."/>
            <person name="Hu X."/>
            <person name="Zhang T."/>
            <person name="Song X."/>
            <person name="Zhang H."/>
            <person name="Dai N."/>
            <person name="Sheng W."/>
            <person name="Hou X."/>
            <person name="Wei L."/>
        </authorList>
    </citation>
    <scope>NUCLEOTIDE SEQUENCE</scope>
    <source>
        <strain evidence="10">G01</strain>
        <tissue evidence="10">Leaf</tissue>
    </source>
</reference>
<evidence type="ECO:0000256" key="7">
    <source>
        <dbReference type="SAM" id="Phobius"/>
    </source>
</evidence>
<evidence type="ECO:0000259" key="8">
    <source>
        <dbReference type="Pfam" id="PF13839"/>
    </source>
</evidence>
<comment type="similarity">
    <text evidence="2">Belongs to the PC-esterase family. TBL subfamily.</text>
</comment>
<dbReference type="Pfam" id="PF13839">
    <property type="entry name" value="PC-Esterase"/>
    <property type="match status" value="2"/>
</dbReference>
<dbReference type="InterPro" id="IPR025846">
    <property type="entry name" value="TBL_N"/>
</dbReference>
<evidence type="ECO:0000256" key="6">
    <source>
        <dbReference type="ARBA" id="ARBA00023136"/>
    </source>
</evidence>
<keyword evidence="5 7" id="KW-1133">Transmembrane helix</keyword>
<feature type="domain" description="Trichome birefringence-like N-terminal" evidence="9">
    <location>
        <begin position="79"/>
        <end position="131"/>
    </location>
</feature>
<keyword evidence="4" id="KW-0735">Signal-anchor</keyword>
<evidence type="ECO:0000313" key="10">
    <source>
        <dbReference type="EMBL" id="KAL0343166.1"/>
    </source>
</evidence>
<keyword evidence="6 7" id="KW-0472">Membrane</keyword>
<name>A0AAW2NKV2_9LAMI</name>
<dbReference type="GO" id="GO:0016020">
    <property type="term" value="C:membrane"/>
    <property type="evidence" value="ECO:0007669"/>
    <property type="project" value="UniProtKB-SubCell"/>
</dbReference>
<evidence type="ECO:0000256" key="4">
    <source>
        <dbReference type="ARBA" id="ARBA00022968"/>
    </source>
</evidence>